<dbReference type="InterPro" id="IPR026891">
    <property type="entry name" value="Fn3-like"/>
</dbReference>
<protein>
    <submittedName>
        <fullName evidence="5">Beta-glucosidase</fullName>
        <ecNumber evidence="5">3.2.1.21</ecNumber>
    </submittedName>
</protein>
<dbReference type="PANTHER" id="PTHR42715">
    <property type="entry name" value="BETA-GLUCOSIDASE"/>
    <property type="match status" value="1"/>
</dbReference>
<dbReference type="Gene3D" id="3.40.50.1700">
    <property type="entry name" value="Glycoside hydrolase family 3 C-terminal domain"/>
    <property type="match status" value="1"/>
</dbReference>
<keyword evidence="6" id="KW-1185">Reference proteome</keyword>
<dbReference type="Pfam" id="PF14310">
    <property type="entry name" value="Fn3-like"/>
    <property type="match status" value="1"/>
</dbReference>
<dbReference type="EC" id="3.2.1.21" evidence="5"/>
<name>A0A7W4V2M1_9MICO</name>
<dbReference type="Pfam" id="PF00933">
    <property type="entry name" value="Glyco_hydro_3"/>
    <property type="match status" value="1"/>
</dbReference>
<comment type="similarity">
    <text evidence="1">Belongs to the glycosyl hydrolase 3 family.</text>
</comment>
<keyword evidence="3" id="KW-0472">Membrane</keyword>
<evidence type="ECO:0000256" key="1">
    <source>
        <dbReference type="ARBA" id="ARBA00005336"/>
    </source>
</evidence>
<reference evidence="5 6" key="1">
    <citation type="submission" date="2020-08" db="EMBL/GenBank/DDBJ databases">
        <title>Sequencing the genomes of 1000 actinobacteria strains.</title>
        <authorList>
            <person name="Klenk H.-P."/>
        </authorList>
    </citation>
    <scope>NUCLEOTIDE SEQUENCE [LARGE SCALE GENOMIC DNA]</scope>
    <source>
        <strain evidence="5 6">DSM 27099</strain>
    </source>
</reference>
<dbReference type="InterPro" id="IPR050288">
    <property type="entry name" value="Cellulose_deg_GH3"/>
</dbReference>
<dbReference type="RefSeq" id="WP_241246182.1">
    <property type="nucleotide sequence ID" value="NZ_CP049255.1"/>
</dbReference>
<dbReference type="Gene3D" id="3.20.20.300">
    <property type="entry name" value="Glycoside hydrolase, family 3, N-terminal domain"/>
    <property type="match status" value="1"/>
</dbReference>
<organism evidence="5 6">
    <name type="scientific">Microbacterium endophyticum</name>
    <dbReference type="NCBI Taxonomy" id="1526412"/>
    <lineage>
        <taxon>Bacteria</taxon>
        <taxon>Bacillati</taxon>
        <taxon>Actinomycetota</taxon>
        <taxon>Actinomycetes</taxon>
        <taxon>Micrococcales</taxon>
        <taxon>Microbacteriaceae</taxon>
        <taxon>Microbacterium</taxon>
    </lineage>
</organism>
<keyword evidence="5" id="KW-0326">Glycosidase</keyword>
<dbReference type="InterPro" id="IPR017853">
    <property type="entry name" value="GH"/>
</dbReference>
<evidence type="ECO:0000313" key="6">
    <source>
        <dbReference type="Proteomes" id="UP000529310"/>
    </source>
</evidence>
<evidence type="ECO:0000256" key="3">
    <source>
        <dbReference type="SAM" id="Phobius"/>
    </source>
</evidence>
<keyword evidence="3" id="KW-1133">Transmembrane helix</keyword>
<dbReference type="InterPro" id="IPR001764">
    <property type="entry name" value="Glyco_hydro_3_N"/>
</dbReference>
<dbReference type="GO" id="GO:0005975">
    <property type="term" value="P:carbohydrate metabolic process"/>
    <property type="evidence" value="ECO:0007669"/>
    <property type="project" value="InterPro"/>
</dbReference>
<dbReference type="PRINTS" id="PR00133">
    <property type="entry name" value="GLHYDRLASE3"/>
</dbReference>
<dbReference type="PANTHER" id="PTHR42715:SF10">
    <property type="entry name" value="BETA-GLUCOSIDASE"/>
    <property type="match status" value="1"/>
</dbReference>
<dbReference type="SUPFAM" id="SSF52279">
    <property type="entry name" value="Beta-D-glucan exohydrolase, C-terminal domain"/>
    <property type="match status" value="1"/>
</dbReference>
<sequence>MSSTTAKRPMSNKKFLAIWIPVVAVVAIIAIGANVAIGMFRGAIESYMGTGTYEITNTAEGSELDTEYYSGDYATVDEAKAASTELVEDIADEGMTLLKNTGELPLALGNVTLLGRGAADPVYGGSGSGTADTRTAVNIRDGIENAGFTVNDTVYEELSAFAEENLSADGGRTNIVMDKPEDSNYNIGEMPVADYSQDALDSFTDYNDAAVIVIGRGGGEGGDLATNMEAWDDNAEAGQHQLELNKDEKDLVALAEANFNTVIVVINASTSMELGSLQNDDAIDGIILAGSPGVTGFNALGSILSGAVNPSGHTVDVFSSDFTADPTFQNFGDYAYTNLDDAYFVNYDEGIYVGYRYYETAAVEGFINYDEAVVYPFGYGLSYTDFEWAVTGQELGDVDGEISVDVDVTNTGDVAGQDVVQLYYTAPYTPGGIEKSSVVLGDFAKTGILEPGATETVTMTIAVEDMASYDESGAGSYVLDAGTYEIKVQTDSHNLAAGIDPIAYNVDDTIVYTEGRDSDETAATNQFADVTTEYTDGPLIAFSRADFAGTFPTAPSGDAYEASDATIAAFAPYDAAAAADENTDAEAPTWNADGDASLIDMRGLEWDDPAWDELLNQLDLDDTIALLTSGAYNTAGLPEIGKSRTNDLDGPAGFSSFINPDLWTGTAFPSEYLIGQTWSTELAEEMGVAIGNEAMTMGVNGWYAPAVNLHRSPFAGRNFEYYSEDPVLSGTLATSVVDGALTKGVYSFTKHFAMNDQETNRVNGNGLATWATEQTIRELYLKPFEMVVKDASGELTYFDADGEQVTSDIGATAIMSSFNRIGATWAGGSEALMHNVLREEWGFTGMAITDFNLYPYMYPDEAWAARGTDHMLTFENFKTVEDSQSAYAQDNIRYAIHNVLYTVANSNAVNGMAPGATLTYQAAAWEVGVIAGTVLLGILIAGAIVWIIIRVRRHRGLASVVTEEPAAS</sequence>
<dbReference type="SMART" id="SM01217">
    <property type="entry name" value="Fn3_like"/>
    <property type="match status" value="1"/>
</dbReference>
<dbReference type="InterPro" id="IPR036962">
    <property type="entry name" value="Glyco_hydro_3_N_sf"/>
</dbReference>
<feature type="domain" description="Fibronectin type III-like" evidence="4">
    <location>
        <begin position="418"/>
        <end position="492"/>
    </location>
</feature>
<dbReference type="AlphaFoldDB" id="A0A7W4V2M1"/>
<evidence type="ECO:0000313" key="5">
    <source>
        <dbReference type="EMBL" id="MBB2975200.1"/>
    </source>
</evidence>
<proteinExistence type="inferred from homology"/>
<dbReference type="InterPro" id="IPR036881">
    <property type="entry name" value="Glyco_hydro_3_C_sf"/>
</dbReference>
<evidence type="ECO:0000256" key="2">
    <source>
        <dbReference type="ARBA" id="ARBA00022801"/>
    </source>
</evidence>
<gene>
    <name evidence="5" type="ORF">FHX49_000741</name>
</gene>
<keyword evidence="3" id="KW-0812">Transmembrane</keyword>
<evidence type="ECO:0000259" key="4">
    <source>
        <dbReference type="SMART" id="SM01217"/>
    </source>
</evidence>
<dbReference type="GO" id="GO:0008422">
    <property type="term" value="F:beta-glucosidase activity"/>
    <property type="evidence" value="ECO:0007669"/>
    <property type="project" value="UniProtKB-EC"/>
</dbReference>
<keyword evidence="2 5" id="KW-0378">Hydrolase</keyword>
<dbReference type="SUPFAM" id="SSF51445">
    <property type="entry name" value="(Trans)glycosidases"/>
    <property type="match status" value="1"/>
</dbReference>
<dbReference type="InterPro" id="IPR002772">
    <property type="entry name" value="Glyco_hydro_3_C"/>
</dbReference>
<accession>A0A7W4V2M1</accession>
<feature type="transmembrane region" description="Helical" evidence="3">
    <location>
        <begin position="16"/>
        <end position="40"/>
    </location>
</feature>
<dbReference type="Proteomes" id="UP000529310">
    <property type="component" value="Unassembled WGS sequence"/>
</dbReference>
<dbReference type="EMBL" id="JACHWQ010000001">
    <property type="protein sequence ID" value="MBB2975200.1"/>
    <property type="molecule type" value="Genomic_DNA"/>
</dbReference>
<dbReference type="Gene3D" id="2.60.40.10">
    <property type="entry name" value="Immunoglobulins"/>
    <property type="match status" value="1"/>
</dbReference>
<dbReference type="InterPro" id="IPR013783">
    <property type="entry name" value="Ig-like_fold"/>
</dbReference>
<comment type="caution">
    <text evidence="5">The sequence shown here is derived from an EMBL/GenBank/DDBJ whole genome shotgun (WGS) entry which is preliminary data.</text>
</comment>
<dbReference type="Pfam" id="PF01915">
    <property type="entry name" value="Glyco_hydro_3_C"/>
    <property type="match status" value="1"/>
</dbReference>
<feature type="transmembrane region" description="Helical" evidence="3">
    <location>
        <begin position="927"/>
        <end position="949"/>
    </location>
</feature>